<reference evidence="4 5" key="1">
    <citation type="submission" date="2023-05" db="EMBL/GenBank/DDBJ databases">
        <title>Sequencing and Assembly of Streptomyces sp. NP73.</title>
        <authorList>
            <person name="Konwar A.N."/>
            <person name="Saikia K."/>
            <person name="Thakur D."/>
        </authorList>
    </citation>
    <scope>NUCLEOTIDE SEQUENCE [LARGE SCALE GENOMIC DNA]</scope>
    <source>
        <strain evidence="4 5">NP73</strain>
    </source>
</reference>
<feature type="compositionally biased region" description="Basic and acidic residues" evidence="1">
    <location>
        <begin position="62"/>
        <end position="82"/>
    </location>
</feature>
<evidence type="ECO:0000256" key="2">
    <source>
        <dbReference type="SAM" id="SignalP"/>
    </source>
</evidence>
<dbReference type="PANTHER" id="PTHR32208">
    <property type="entry name" value="SECRETED PROTEIN-RELATED"/>
    <property type="match status" value="1"/>
</dbReference>
<dbReference type="InterPro" id="IPR015202">
    <property type="entry name" value="GO-like_E_set"/>
</dbReference>
<evidence type="ECO:0000259" key="3">
    <source>
        <dbReference type="Pfam" id="PF09118"/>
    </source>
</evidence>
<dbReference type="EMBL" id="JASITI010000114">
    <property type="protein sequence ID" value="MDK9501401.1"/>
    <property type="molecule type" value="Genomic_DNA"/>
</dbReference>
<comment type="caution">
    <text evidence="4">The sequence shown here is derived from an EMBL/GenBank/DDBJ whole genome shotgun (WGS) entry which is preliminary data.</text>
</comment>
<dbReference type="Proteomes" id="UP001223390">
    <property type="component" value="Unassembled WGS sequence"/>
</dbReference>
<sequence>MPRRGVARALVASTVLSLLPAGPAAARDAPPPDPGAPARQTPGELRERVRREVSPAESRGLGPEHAEAHARTRLAIRDEADRPDEARAARLASLTQSQARANAGFRPAVYGAFTEYFASPDFGAHTALLPTGKVLLFSFEHTGTGRAFLWDPAKGTGAGSFTKVTPPTTAPFFRTGHALLPSGRLGVFGGTGSGLSLVFDPWTETWSREQETAAARRTAFTGSGTGPLWGTRPPAVERFPVLAHPVAAAGPSYAPAAGRPGDNTVLMPDGTLLTASGAYDIHDYASGLLSPAPDLRYRQLELRDTRGGWRLGPVQRLPRGHHSSALLLPDGRVVITGDELQQTAHDADLRDDMHGTIEVYEPAYLHQGPRPALDEVPAAPLAPGDRFLVRTGTPDRVRRAVLLAPHAAGAGVRGRAELRIERREGGLLTLQAPPASASAAPGHHMLFLLDAKGVPSVARWIRLT</sequence>
<evidence type="ECO:0000313" key="4">
    <source>
        <dbReference type="EMBL" id="MDK9501401.1"/>
    </source>
</evidence>
<dbReference type="SUPFAM" id="SSF50965">
    <property type="entry name" value="Galactose oxidase, central domain"/>
    <property type="match status" value="1"/>
</dbReference>
<protein>
    <submittedName>
        <fullName evidence="4">DUF1929 domain-containing protein</fullName>
    </submittedName>
</protein>
<dbReference type="InterPro" id="IPR013783">
    <property type="entry name" value="Ig-like_fold"/>
</dbReference>
<dbReference type="Gene3D" id="2.60.40.10">
    <property type="entry name" value="Immunoglobulins"/>
    <property type="match status" value="1"/>
</dbReference>
<name>A0ABT7H669_9ACTN</name>
<dbReference type="InterPro" id="IPR037293">
    <property type="entry name" value="Gal_Oxidase_central_sf"/>
</dbReference>
<keyword evidence="2" id="KW-0732">Signal</keyword>
<proteinExistence type="predicted"/>
<feature type="region of interest" description="Disordered" evidence="1">
    <location>
        <begin position="22"/>
        <end position="82"/>
    </location>
</feature>
<evidence type="ECO:0000256" key="1">
    <source>
        <dbReference type="SAM" id="MobiDB-lite"/>
    </source>
</evidence>
<dbReference type="SUPFAM" id="SSF81296">
    <property type="entry name" value="E set domains"/>
    <property type="match status" value="1"/>
</dbReference>
<dbReference type="InterPro" id="IPR011043">
    <property type="entry name" value="Gal_Oxase/kelch_b-propeller"/>
</dbReference>
<dbReference type="PANTHER" id="PTHR32208:SF21">
    <property type="entry name" value="LOW QUALITY PROTEIN: ALDEHYDE OXIDASE GLOX-LIKE"/>
    <property type="match status" value="1"/>
</dbReference>
<dbReference type="InterPro" id="IPR014756">
    <property type="entry name" value="Ig_E-set"/>
</dbReference>
<gene>
    <name evidence="4" type="ORF">QEZ40_000842</name>
</gene>
<dbReference type="Gene3D" id="2.130.10.80">
    <property type="entry name" value="Galactose oxidase/kelch, beta-propeller"/>
    <property type="match status" value="2"/>
</dbReference>
<dbReference type="Pfam" id="PF09118">
    <property type="entry name" value="GO-like_E_set"/>
    <property type="match status" value="1"/>
</dbReference>
<dbReference type="RefSeq" id="WP_125816211.1">
    <property type="nucleotide sequence ID" value="NZ_JASITI010000114.1"/>
</dbReference>
<feature type="chain" id="PRO_5046863202" evidence="2">
    <location>
        <begin position="27"/>
        <end position="464"/>
    </location>
</feature>
<organism evidence="4 5">
    <name type="scientific">Streptomyces katrae</name>
    <dbReference type="NCBI Taxonomy" id="68223"/>
    <lineage>
        <taxon>Bacteria</taxon>
        <taxon>Bacillati</taxon>
        <taxon>Actinomycetota</taxon>
        <taxon>Actinomycetes</taxon>
        <taxon>Kitasatosporales</taxon>
        <taxon>Streptomycetaceae</taxon>
        <taxon>Streptomyces</taxon>
    </lineage>
</organism>
<accession>A0ABT7H669</accession>
<keyword evidence="5" id="KW-1185">Reference proteome</keyword>
<evidence type="ECO:0000313" key="5">
    <source>
        <dbReference type="Proteomes" id="UP001223390"/>
    </source>
</evidence>
<feature type="domain" description="Galactose oxidase-like Early set" evidence="3">
    <location>
        <begin position="370"/>
        <end position="462"/>
    </location>
</feature>
<feature type="compositionally biased region" description="Basic and acidic residues" evidence="1">
    <location>
        <begin position="44"/>
        <end position="54"/>
    </location>
</feature>
<feature type="signal peptide" evidence="2">
    <location>
        <begin position="1"/>
        <end position="26"/>
    </location>
</feature>